<comment type="caution">
    <text evidence="2">The sequence shown here is derived from an EMBL/GenBank/DDBJ whole genome shotgun (WGS) entry which is preliminary data.</text>
</comment>
<dbReference type="PROSITE" id="PS51257">
    <property type="entry name" value="PROKAR_LIPOPROTEIN"/>
    <property type="match status" value="1"/>
</dbReference>
<evidence type="ECO:0008006" key="4">
    <source>
        <dbReference type="Google" id="ProtNLM"/>
    </source>
</evidence>
<feature type="chain" id="PRO_5046696441" description="Lipoprotein" evidence="1">
    <location>
        <begin position="24"/>
        <end position="224"/>
    </location>
</feature>
<proteinExistence type="predicted"/>
<dbReference type="EMBL" id="BAABKN010000013">
    <property type="protein sequence ID" value="GAA4736016.1"/>
    <property type="molecule type" value="Genomic_DNA"/>
</dbReference>
<accession>A0ABP8YS46</accession>
<feature type="signal peptide" evidence="1">
    <location>
        <begin position="1"/>
        <end position="23"/>
    </location>
</feature>
<keyword evidence="3" id="KW-1185">Reference proteome</keyword>
<organism evidence="2 3">
    <name type="scientific">Nocardioides endophyticus</name>
    <dbReference type="NCBI Taxonomy" id="1353775"/>
    <lineage>
        <taxon>Bacteria</taxon>
        <taxon>Bacillati</taxon>
        <taxon>Actinomycetota</taxon>
        <taxon>Actinomycetes</taxon>
        <taxon>Propionibacteriales</taxon>
        <taxon>Nocardioidaceae</taxon>
        <taxon>Nocardioides</taxon>
    </lineage>
</organism>
<protein>
    <recommendedName>
        <fullName evidence="4">Lipoprotein</fullName>
    </recommendedName>
</protein>
<keyword evidence="1" id="KW-0732">Signal</keyword>
<sequence>MTRVFRVAALAAVSVVLLTGCGAVPDLNPGIAVRVDDEKVSTRDLKDLATDYCSALSSGEQAGGAVPHHFVYGLSASSLGLRSAASQLMAEHGVTPDASYDKTVEQAKTEQLASLDEAQRAAVIEVGAASIYVSAAETSVGRKVLGGTPSDEDALAAGQKALVAWIDDHDVQVDPKYGVSIDTGAAVLSDTSVSYAVSDVAKAGQAEQPDNALAAALPESQRCG</sequence>
<evidence type="ECO:0000313" key="2">
    <source>
        <dbReference type="EMBL" id="GAA4736016.1"/>
    </source>
</evidence>
<reference evidence="3" key="1">
    <citation type="journal article" date="2019" name="Int. J. Syst. Evol. Microbiol.">
        <title>The Global Catalogue of Microorganisms (GCM) 10K type strain sequencing project: providing services to taxonomists for standard genome sequencing and annotation.</title>
        <authorList>
            <consortium name="The Broad Institute Genomics Platform"/>
            <consortium name="The Broad Institute Genome Sequencing Center for Infectious Disease"/>
            <person name="Wu L."/>
            <person name="Ma J."/>
        </authorList>
    </citation>
    <scope>NUCLEOTIDE SEQUENCE [LARGE SCALE GENOMIC DNA]</scope>
    <source>
        <strain evidence="3">JCM 18532</strain>
    </source>
</reference>
<name>A0ABP8YS46_9ACTN</name>
<gene>
    <name evidence="2" type="ORF">GCM10023350_19810</name>
</gene>
<dbReference type="RefSeq" id="WP_345526602.1">
    <property type="nucleotide sequence ID" value="NZ_BAABKN010000013.1"/>
</dbReference>
<evidence type="ECO:0000256" key="1">
    <source>
        <dbReference type="SAM" id="SignalP"/>
    </source>
</evidence>
<evidence type="ECO:0000313" key="3">
    <source>
        <dbReference type="Proteomes" id="UP001499882"/>
    </source>
</evidence>
<dbReference type="Proteomes" id="UP001499882">
    <property type="component" value="Unassembled WGS sequence"/>
</dbReference>